<dbReference type="VEuPathDB" id="TriTrypDB:ADEAN_000991400"/>
<protein>
    <submittedName>
        <fullName evidence="1">Uncharacterized protein</fullName>
    </submittedName>
</protein>
<reference evidence="1 2" key="1">
    <citation type="submission" date="2020-08" db="EMBL/GenBank/DDBJ databases">
        <authorList>
            <person name="Newling K."/>
            <person name="Davey J."/>
            <person name="Forrester S."/>
        </authorList>
    </citation>
    <scope>NUCLEOTIDE SEQUENCE [LARGE SCALE GENOMIC DNA]</scope>
    <source>
        <strain evidence="2">Crithidia deanei Carvalho (ATCC PRA-265)</strain>
    </source>
</reference>
<sequence length="140" mass="15495">MIQKPSTSLVSLLRLFLSNETSSMSELNLVVNITCNPPVISIYGPVRESTIDHLNDVLPGSCSTTNTGKVPFKLVRKDASCWHGELKSHFATNDIGTSHLFVSLLDALEEEGSWRLRGSTALNHDGNKCTYRFFFVRGAH</sequence>
<dbReference type="PANTHER" id="PTHR39665">
    <property type="entry name" value="PARAFLAGELLAR ROD COMPONENT-RELATED"/>
    <property type="match status" value="1"/>
</dbReference>
<accession>S9UIV2</accession>
<evidence type="ECO:0000313" key="1">
    <source>
        <dbReference type="EMBL" id="CAD2222370.1"/>
    </source>
</evidence>
<dbReference type="EMBL" id="LR877169">
    <property type="protein sequence ID" value="CAD2222370.1"/>
    <property type="molecule type" value="Genomic_DNA"/>
</dbReference>
<evidence type="ECO:0000313" key="2">
    <source>
        <dbReference type="Proteomes" id="UP000515908"/>
    </source>
</evidence>
<organism evidence="1 2">
    <name type="scientific">Angomonas deanei</name>
    <dbReference type="NCBI Taxonomy" id="59799"/>
    <lineage>
        <taxon>Eukaryota</taxon>
        <taxon>Discoba</taxon>
        <taxon>Euglenozoa</taxon>
        <taxon>Kinetoplastea</taxon>
        <taxon>Metakinetoplastina</taxon>
        <taxon>Trypanosomatida</taxon>
        <taxon>Trypanosomatidae</taxon>
        <taxon>Strigomonadinae</taxon>
        <taxon>Angomonas</taxon>
    </lineage>
</organism>
<dbReference type="AlphaFoldDB" id="S9UIV2"/>
<proteinExistence type="predicted"/>
<keyword evidence="2" id="KW-1185">Reference proteome</keyword>
<dbReference type="OrthoDB" id="274715at2759"/>
<dbReference type="PANTHER" id="PTHR39665:SF2">
    <property type="entry name" value="PARAFLAGELLAR ROD COMPONENT"/>
    <property type="match status" value="1"/>
</dbReference>
<dbReference type="Proteomes" id="UP000515908">
    <property type="component" value="Chromosome 25"/>
</dbReference>
<name>S9UIV2_9TRYP</name>
<gene>
    <name evidence="1" type="ORF">ADEAN_000991400</name>
</gene>